<evidence type="ECO:0000256" key="2">
    <source>
        <dbReference type="SAM" id="Phobius"/>
    </source>
</evidence>
<sequence>MPVLFADNMDVFRMLVMCLIGFAYSICIKYMFRLTFAGGMQVGACDPECLSLVSLINDVLEEVYERHKYDNENFQLIVIIPWSNEMKHLKKDLEYINLVSLVLNKGVDFLKLDMDVVAMDTLSPVKRGILKAYGYESGYKNTEVQSQQIEQVYSDCESNEEDNAFNSENDQENSVTRTEKDLRERIFQMPTDDKIKLQFGQVFDCMTSFKIAERLCDSKLMCIG</sequence>
<name>A0AAP0QCS1_9ROSI</name>
<proteinExistence type="predicted"/>
<evidence type="ECO:0000313" key="3">
    <source>
        <dbReference type="EMBL" id="KAK9175191.1"/>
    </source>
</evidence>
<comment type="caution">
    <text evidence="3">The sequence shown here is derived from an EMBL/GenBank/DDBJ whole genome shotgun (WGS) entry which is preliminary data.</text>
</comment>
<keyword evidence="2" id="KW-0472">Membrane</keyword>
<dbReference type="EMBL" id="JBCGBO010000025">
    <property type="protein sequence ID" value="KAK9175191.1"/>
    <property type="molecule type" value="Genomic_DNA"/>
</dbReference>
<gene>
    <name evidence="3" type="ORF">WN944_027197</name>
</gene>
<keyword evidence="2" id="KW-1133">Transmembrane helix</keyword>
<dbReference type="Proteomes" id="UP001428341">
    <property type="component" value="Unassembled WGS sequence"/>
</dbReference>
<evidence type="ECO:0000313" key="4">
    <source>
        <dbReference type="Proteomes" id="UP001428341"/>
    </source>
</evidence>
<accession>A0AAP0QCS1</accession>
<feature type="region of interest" description="Disordered" evidence="1">
    <location>
        <begin position="160"/>
        <end position="179"/>
    </location>
</feature>
<reference evidence="3 4" key="1">
    <citation type="submission" date="2024-05" db="EMBL/GenBank/DDBJ databases">
        <title>Haplotype-resolved chromosome-level genome assembly of Huyou (Citrus changshanensis).</title>
        <authorList>
            <person name="Miao C."/>
            <person name="Chen W."/>
            <person name="Wu Y."/>
            <person name="Wang L."/>
            <person name="Zhao S."/>
            <person name="Grierson D."/>
            <person name="Xu C."/>
            <person name="Chen K."/>
        </authorList>
    </citation>
    <scope>NUCLEOTIDE SEQUENCE [LARGE SCALE GENOMIC DNA]</scope>
    <source>
        <strain evidence="3">01-14</strain>
        <tissue evidence="3">Leaf</tissue>
    </source>
</reference>
<evidence type="ECO:0000256" key="1">
    <source>
        <dbReference type="SAM" id="MobiDB-lite"/>
    </source>
</evidence>
<feature type="transmembrane region" description="Helical" evidence="2">
    <location>
        <begin position="12"/>
        <end position="32"/>
    </location>
</feature>
<protein>
    <submittedName>
        <fullName evidence="3">Uncharacterized protein</fullName>
    </submittedName>
</protein>
<feature type="compositionally biased region" description="Polar residues" evidence="1">
    <location>
        <begin position="164"/>
        <end position="176"/>
    </location>
</feature>
<keyword evidence="2" id="KW-0812">Transmembrane</keyword>
<dbReference type="AlphaFoldDB" id="A0AAP0QCS1"/>
<organism evidence="3 4">
    <name type="scientific">Citrus x changshan-huyou</name>
    <dbReference type="NCBI Taxonomy" id="2935761"/>
    <lineage>
        <taxon>Eukaryota</taxon>
        <taxon>Viridiplantae</taxon>
        <taxon>Streptophyta</taxon>
        <taxon>Embryophyta</taxon>
        <taxon>Tracheophyta</taxon>
        <taxon>Spermatophyta</taxon>
        <taxon>Magnoliopsida</taxon>
        <taxon>eudicotyledons</taxon>
        <taxon>Gunneridae</taxon>
        <taxon>Pentapetalae</taxon>
        <taxon>rosids</taxon>
        <taxon>malvids</taxon>
        <taxon>Sapindales</taxon>
        <taxon>Rutaceae</taxon>
        <taxon>Aurantioideae</taxon>
        <taxon>Citrus</taxon>
    </lineage>
</organism>
<keyword evidence="4" id="KW-1185">Reference proteome</keyword>